<keyword evidence="2" id="KW-0808">Transferase</keyword>
<dbReference type="Proteomes" id="UP000184603">
    <property type="component" value="Unassembled WGS sequence"/>
</dbReference>
<dbReference type="PROSITE" id="PS50206">
    <property type="entry name" value="RHODANESE_3"/>
    <property type="match status" value="1"/>
</dbReference>
<dbReference type="Pfam" id="PF00581">
    <property type="entry name" value="Rhodanese"/>
    <property type="match status" value="1"/>
</dbReference>
<dbReference type="SUPFAM" id="SSF52821">
    <property type="entry name" value="Rhodanese/Cell cycle control phosphatase"/>
    <property type="match status" value="1"/>
</dbReference>
<dbReference type="Gene3D" id="1.20.120.450">
    <property type="entry name" value="dinb family like domain"/>
    <property type="match status" value="1"/>
</dbReference>
<dbReference type="SMART" id="SM00450">
    <property type="entry name" value="RHOD"/>
    <property type="match status" value="1"/>
</dbReference>
<evidence type="ECO:0000313" key="2">
    <source>
        <dbReference type="EMBL" id="SHO51881.1"/>
    </source>
</evidence>
<dbReference type="EMBL" id="FRFE01000029">
    <property type="protein sequence ID" value="SHO51881.1"/>
    <property type="molecule type" value="Genomic_DNA"/>
</dbReference>
<accession>A0A1M7YH31</accession>
<dbReference type="PANTHER" id="PTHR43031">
    <property type="entry name" value="FAD-DEPENDENT OXIDOREDUCTASE"/>
    <property type="match status" value="1"/>
</dbReference>
<dbReference type="PANTHER" id="PTHR43031:SF1">
    <property type="entry name" value="PYRIDINE NUCLEOTIDE-DISULPHIDE OXIDOREDUCTASE"/>
    <property type="match status" value="1"/>
</dbReference>
<organism evidence="2 3">
    <name type="scientific">Desulfopila aestuarii DSM 18488</name>
    <dbReference type="NCBI Taxonomy" id="1121416"/>
    <lineage>
        <taxon>Bacteria</taxon>
        <taxon>Pseudomonadati</taxon>
        <taxon>Thermodesulfobacteriota</taxon>
        <taxon>Desulfobulbia</taxon>
        <taxon>Desulfobulbales</taxon>
        <taxon>Desulfocapsaceae</taxon>
        <taxon>Desulfopila</taxon>
    </lineage>
</organism>
<proteinExistence type="predicted"/>
<gene>
    <name evidence="2" type="ORF">SAMN02745220_04268</name>
</gene>
<sequence length="308" mass="35304">MQELQQVQNEIVWLVKMWAPRLGELDGEILTEKRNSQNRTVKQIVGHLIDSASNNLHRIIHLQYQQSPLQFPDYANLGVNDTWIAIQNYQAEEWKLLLQFWQYANLHLSHVIGNVNGEALENIWVSALGENITLFDMIVDYPRHLNLHLREISQLLDYEKCGSEIEYGEFDNLARTEEKQHQFYRDKLSYEIDAWDLAEMMKSDADVVVIDARSKEAYEAEHIVTAVSFPHPTMTFASTRGLDPEKTYITYCDGIGCNASTKGALKLAQLSFKVRELLGGMDWWKRDGYQTEGAAPQFDRAVACGCSG</sequence>
<name>A0A1M7YH31_9BACT</name>
<dbReference type="GO" id="GO:0016740">
    <property type="term" value="F:transferase activity"/>
    <property type="evidence" value="ECO:0007669"/>
    <property type="project" value="UniProtKB-KW"/>
</dbReference>
<evidence type="ECO:0000259" key="1">
    <source>
        <dbReference type="PROSITE" id="PS50206"/>
    </source>
</evidence>
<dbReference type="Gene3D" id="3.40.250.10">
    <property type="entry name" value="Rhodanese-like domain"/>
    <property type="match status" value="1"/>
</dbReference>
<protein>
    <submittedName>
        <fullName evidence="2">Rhodanese-related sulfurtransferase</fullName>
    </submittedName>
</protein>
<dbReference type="InterPro" id="IPR034660">
    <property type="entry name" value="DinB/YfiT-like"/>
</dbReference>
<dbReference type="SUPFAM" id="SSF109854">
    <property type="entry name" value="DinB/YfiT-like putative metalloenzymes"/>
    <property type="match status" value="1"/>
</dbReference>
<reference evidence="2 3" key="1">
    <citation type="submission" date="2016-12" db="EMBL/GenBank/DDBJ databases">
        <authorList>
            <person name="Song W.-J."/>
            <person name="Kurnit D.M."/>
        </authorList>
    </citation>
    <scope>NUCLEOTIDE SEQUENCE [LARGE SCALE GENOMIC DNA]</scope>
    <source>
        <strain evidence="2 3">DSM 18488</strain>
    </source>
</reference>
<dbReference type="InterPro" id="IPR036873">
    <property type="entry name" value="Rhodanese-like_dom_sf"/>
</dbReference>
<dbReference type="STRING" id="1121416.SAMN02745220_04268"/>
<dbReference type="InterPro" id="IPR050229">
    <property type="entry name" value="GlpE_sulfurtransferase"/>
</dbReference>
<evidence type="ECO:0000313" key="3">
    <source>
        <dbReference type="Proteomes" id="UP000184603"/>
    </source>
</evidence>
<dbReference type="AlphaFoldDB" id="A0A1M7YH31"/>
<dbReference type="InterPro" id="IPR001763">
    <property type="entry name" value="Rhodanese-like_dom"/>
</dbReference>
<keyword evidence="3" id="KW-1185">Reference proteome</keyword>
<feature type="domain" description="Rhodanese" evidence="1">
    <location>
        <begin position="203"/>
        <end position="293"/>
    </location>
</feature>